<dbReference type="InterPro" id="IPR051393">
    <property type="entry name" value="ABC_transporter_permease"/>
</dbReference>
<dbReference type="PANTHER" id="PTHR30193">
    <property type="entry name" value="ABC TRANSPORTER PERMEASE PROTEIN"/>
    <property type="match status" value="1"/>
</dbReference>
<feature type="transmembrane region" description="Helical" evidence="7">
    <location>
        <begin position="25"/>
        <end position="44"/>
    </location>
</feature>
<reference evidence="9 10" key="1">
    <citation type="submission" date="2017-11" db="EMBL/GenBank/DDBJ databases">
        <title>Evolution of Phototrophy in the Chloroflexi Phylum Driven by Horizontal Gene Transfer.</title>
        <authorList>
            <person name="Ward L.M."/>
            <person name="Hemp J."/>
            <person name="Shih P.M."/>
            <person name="Mcglynn S.E."/>
            <person name="Fischer W."/>
        </authorList>
    </citation>
    <scope>NUCLEOTIDE SEQUENCE [LARGE SCALE GENOMIC DNA]</scope>
    <source>
        <strain evidence="9">CP2_2F</strain>
    </source>
</reference>
<feature type="transmembrane region" description="Helical" evidence="7">
    <location>
        <begin position="327"/>
        <end position="347"/>
    </location>
</feature>
<proteinExistence type="inferred from homology"/>
<evidence type="ECO:0000256" key="3">
    <source>
        <dbReference type="ARBA" id="ARBA00022475"/>
    </source>
</evidence>
<dbReference type="GO" id="GO:0055085">
    <property type="term" value="P:transmembrane transport"/>
    <property type="evidence" value="ECO:0007669"/>
    <property type="project" value="InterPro"/>
</dbReference>
<comment type="caution">
    <text evidence="9">The sequence shown here is derived from an EMBL/GenBank/DDBJ whole genome shotgun (WGS) entry which is preliminary data.</text>
</comment>
<keyword evidence="5 7" id="KW-1133">Transmembrane helix</keyword>
<name>A0A2M8P1Z4_9CHLR</name>
<evidence type="ECO:0000256" key="5">
    <source>
        <dbReference type="ARBA" id="ARBA00022989"/>
    </source>
</evidence>
<dbReference type="Proteomes" id="UP000228921">
    <property type="component" value="Unassembled WGS sequence"/>
</dbReference>
<dbReference type="Pfam" id="PF00528">
    <property type="entry name" value="BPD_transp_1"/>
    <property type="match status" value="1"/>
</dbReference>
<dbReference type="CDD" id="cd06261">
    <property type="entry name" value="TM_PBP2"/>
    <property type="match status" value="1"/>
</dbReference>
<dbReference type="AlphaFoldDB" id="A0A2M8P1Z4"/>
<dbReference type="PANTHER" id="PTHR30193:SF37">
    <property type="entry name" value="INNER MEMBRANE ABC TRANSPORTER PERMEASE PROTEIN YCJO"/>
    <property type="match status" value="1"/>
</dbReference>
<dbReference type="SUPFAM" id="SSF161098">
    <property type="entry name" value="MetI-like"/>
    <property type="match status" value="1"/>
</dbReference>
<evidence type="ECO:0000256" key="6">
    <source>
        <dbReference type="ARBA" id="ARBA00023136"/>
    </source>
</evidence>
<feature type="transmembrane region" description="Helical" evidence="7">
    <location>
        <begin position="266"/>
        <end position="289"/>
    </location>
</feature>
<evidence type="ECO:0000256" key="4">
    <source>
        <dbReference type="ARBA" id="ARBA00022692"/>
    </source>
</evidence>
<sequence length="360" mass="39246">MAGAQITAAATQHCTYTAEAAAAEVILGIFLTVLTALAVLLPLWTLLLGRRRVDQAESGYFRSRWLGYVLLAPSLLSLIVFLYYPSVQMFNLSLMARRFPIRTERFVCLGNYVSLINDVIYQNSLLTTFLITIFVVAGSMVTALAIAVLASQKVRGAGVYRTLLIFPFALSPVVSAAVFQAMFREGGSGLINYVLDLTLGVQPAWLRDAMLARLVVVFAAIWNILGFNIIFYVAGLQNVPRDLQEAAAIDGANRVQRFFRVVLPMLAPYTFFLLVTNVTYAFYGIYGAIDMLTQGGPPLGAAGQLGGATNMLIYKLYEDAFRPGAPIGSAAAQAVYLFSIVAVLTVLQFRTIERNITYGG</sequence>
<comment type="subcellular location">
    <subcellularLocation>
        <location evidence="1 7">Cell membrane</location>
        <topology evidence="1 7">Multi-pass membrane protein</topology>
    </subcellularLocation>
</comment>
<evidence type="ECO:0000313" key="10">
    <source>
        <dbReference type="Proteomes" id="UP000228921"/>
    </source>
</evidence>
<gene>
    <name evidence="9" type="ORF">CUN51_03275</name>
</gene>
<keyword evidence="4 7" id="KW-0812">Transmembrane</keyword>
<dbReference type="PROSITE" id="PS50928">
    <property type="entry name" value="ABC_TM1"/>
    <property type="match status" value="1"/>
</dbReference>
<dbReference type="EMBL" id="PGTK01000003">
    <property type="protein sequence ID" value="PJF31580.1"/>
    <property type="molecule type" value="Genomic_DNA"/>
</dbReference>
<dbReference type="InterPro" id="IPR000515">
    <property type="entry name" value="MetI-like"/>
</dbReference>
<comment type="similarity">
    <text evidence="7">Belongs to the binding-protein-dependent transport system permease family.</text>
</comment>
<protein>
    <submittedName>
        <fullName evidence="9">Sugar ABC transporter permease</fullName>
    </submittedName>
</protein>
<evidence type="ECO:0000256" key="2">
    <source>
        <dbReference type="ARBA" id="ARBA00022448"/>
    </source>
</evidence>
<evidence type="ECO:0000256" key="7">
    <source>
        <dbReference type="RuleBase" id="RU363032"/>
    </source>
</evidence>
<feature type="transmembrane region" description="Helical" evidence="7">
    <location>
        <begin position="125"/>
        <end position="150"/>
    </location>
</feature>
<accession>A0A2M8P1Z4</accession>
<keyword evidence="2 7" id="KW-0813">Transport</keyword>
<feature type="transmembrane region" description="Helical" evidence="7">
    <location>
        <begin position="210"/>
        <end position="234"/>
    </location>
</feature>
<keyword evidence="6 7" id="KW-0472">Membrane</keyword>
<keyword evidence="3" id="KW-1003">Cell membrane</keyword>
<feature type="transmembrane region" description="Helical" evidence="7">
    <location>
        <begin position="162"/>
        <end position="183"/>
    </location>
</feature>
<dbReference type="InterPro" id="IPR035906">
    <property type="entry name" value="MetI-like_sf"/>
</dbReference>
<dbReference type="Gene3D" id="1.10.3720.10">
    <property type="entry name" value="MetI-like"/>
    <property type="match status" value="1"/>
</dbReference>
<evidence type="ECO:0000259" key="8">
    <source>
        <dbReference type="PROSITE" id="PS50928"/>
    </source>
</evidence>
<organism evidence="9 10">
    <name type="scientific">Candidatus Thermofonsia Clade 1 bacterium</name>
    <dbReference type="NCBI Taxonomy" id="2364210"/>
    <lineage>
        <taxon>Bacteria</taxon>
        <taxon>Bacillati</taxon>
        <taxon>Chloroflexota</taxon>
        <taxon>Candidatus Thermofontia</taxon>
        <taxon>Candidatus Thermofonsia Clade 1</taxon>
    </lineage>
</organism>
<feature type="transmembrane region" description="Helical" evidence="7">
    <location>
        <begin position="65"/>
        <end position="84"/>
    </location>
</feature>
<evidence type="ECO:0000313" key="9">
    <source>
        <dbReference type="EMBL" id="PJF31580.1"/>
    </source>
</evidence>
<dbReference type="GO" id="GO:0005886">
    <property type="term" value="C:plasma membrane"/>
    <property type="evidence" value="ECO:0007669"/>
    <property type="project" value="UniProtKB-SubCell"/>
</dbReference>
<evidence type="ECO:0000256" key="1">
    <source>
        <dbReference type="ARBA" id="ARBA00004651"/>
    </source>
</evidence>
<feature type="domain" description="ABC transmembrane type-1" evidence="8">
    <location>
        <begin position="125"/>
        <end position="348"/>
    </location>
</feature>